<dbReference type="SMART" id="SM00487">
    <property type="entry name" value="DEXDc"/>
    <property type="match status" value="1"/>
</dbReference>
<evidence type="ECO:0000259" key="6">
    <source>
        <dbReference type="PROSITE" id="PS51194"/>
    </source>
</evidence>
<dbReference type="SMART" id="SM00490">
    <property type="entry name" value="HELICc"/>
    <property type="match status" value="1"/>
</dbReference>
<dbReference type="Proteomes" id="UP000076871">
    <property type="component" value="Unassembled WGS sequence"/>
</dbReference>
<dbReference type="Gene3D" id="3.40.50.300">
    <property type="entry name" value="P-loop containing nucleotide triphosphate hydrolases"/>
    <property type="match status" value="1"/>
</dbReference>
<dbReference type="EMBL" id="KV427666">
    <property type="protein sequence ID" value="KZT01342.1"/>
    <property type="molecule type" value="Genomic_DNA"/>
</dbReference>
<dbReference type="Pfam" id="PF00271">
    <property type="entry name" value="Helicase_C"/>
    <property type="match status" value="1"/>
</dbReference>
<evidence type="ECO:0000256" key="4">
    <source>
        <dbReference type="SAM" id="MobiDB-lite"/>
    </source>
</evidence>
<dbReference type="CDD" id="cd18008">
    <property type="entry name" value="DEXDc_SHPRH-like"/>
    <property type="match status" value="1"/>
</dbReference>
<keyword evidence="1" id="KW-0547">Nucleotide-binding</keyword>
<accession>A0A165BN45</accession>
<dbReference type="GO" id="GO:0008094">
    <property type="term" value="F:ATP-dependent activity, acting on DNA"/>
    <property type="evidence" value="ECO:0007669"/>
    <property type="project" value="TreeGrafter"/>
</dbReference>
<dbReference type="InterPro" id="IPR038718">
    <property type="entry name" value="SNF2-like_sf"/>
</dbReference>
<dbReference type="STRING" id="1314785.A0A165BN45"/>
<dbReference type="OrthoDB" id="423559at2759"/>
<dbReference type="PANTHER" id="PTHR45626">
    <property type="entry name" value="TRANSCRIPTION TERMINATION FACTOR 2-RELATED"/>
    <property type="match status" value="1"/>
</dbReference>
<dbReference type="InterPro" id="IPR001650">
    <property type="entry name" value="Helicase_C-like"/>
</dbReference>
<dbReference type="Pfam" id="PF00176">
    <property type="entry name" value="SNF2-rel_dom"/>
    <property type="match status" value="1"/>
</dbReference>
<evidence type="ECO:0000259" key="5">
    <source>
        <dbReference type="PROSITE" id="PS51192"/>
    </source>
</evidence>
<dbReference type="RefSeq" id="XP_040759082.1">
    <property type="nucleotide sequence ID" value="XM_040910983.1"/>
</dbReference>
<feature type="region of interest" description="Disordered" evidence="4">
    <location>
        <begin position="160"/>
        <end position="182"/>
    </location>
</feature>
<dbReference type="InterPro" id="IPR050628">
    <property type="entry name" value="SNF2_RAD54_helicase_TF"/>
</dbReference>
<dbReference type="FunCoup" id="A0A165BN45">
    <property type="interactions" value="158"/>
</dbReference>
<keyword evidence="3" id="KW-0067">ATP-binding</keyword>
<dbReference type="GO" id="GO:0006281">
    <property type="term" value="P:DNA repair"/>
    <property type="evidence" value="ECO:0007669"/>
    <property type="project" value="TreeGrafter"/>
</dbReference>
<protein>
    <submittedName>
        <fullName evidence="7">Uncharacterized protein</fullName>
    </submittedName>
</protein>
<reference evidence="7 8" key="1">
    <citation type="journal article" date="2016" name="Mol. Biol. Evol.">
        <title>Comparative Genomics of Early-Diverging Mushroom-Forming Fungi Provides Insights into the Origins of Lignocellulose Decay Capabilities.</title>
        <authorList>
            <person name="Nagy L.G."/>
            <person name="Riley R."/>
            <person name="Tritt A."/>
            <person name="Adam C."/>
            <person name="Daum C."/>
            <person name="Floudas D."/>
            <person name="Sun H."/>
            <person name="Yadav J.S."/>
            <person name="Pangilinan J."/>
            <person name="Larsson K.H."/>
            <person name="Matsuura K."/>
            <person name="Barry K."/>
            <person name="Labutti K."/>
            <person name="Kuo R."/>
            <person name="Ohm R.A."/>
            <person name="Bhattacharya S.S."/>
            <person name="Shirouzu T."/>
            <person name="Yoshinaga Y."/>
            <person name="Martin F.M."/>
            <person name="Grigoriev I.V."/>
            <person name="Hibbett D.S."/>
        </authorList>
    </citation>
    <scope>NUCLEOTIDE SEQUENCE [LARGE SCALE GENOMIC DNA]</scope>
    <source>
        <strain evidence="7 8">93-53</strain>
    </source>
</reference>
<keyword evidence="2" id="KW-0378">Hydrolase</keyword>
<dbReference type="InterPro" id="IPR049730">
    <property type="entry name" value="SNF2/RAD54-like_C"/>
</dbReference>
<sequence>MLTTAEAERALRELVTGAYTHEIEVSLEDATVEGFRPNVKLLPHQISGRSWMAGRELGKKMGGILADDMGLGKTIQTITRIVDGRATQQDKKEGWSPTTLVICPVAVISQWASEIKKIAVGLTVIEHHGASRTSDPKVLGKAHVVITSYSTVTSEYNAYNPASDEGSSSRKKGKKQSLDDSDDDSVICKTQIKTSRRKEKDAIFRVRWWRIVLDEAHNIKNRNAKSSIACCALEGKFRWCLTGTPMQNNVEELFPLLKFLKIRPLNEWHTFNEQIAKPVKANRTVRAMKRLHVVLGAVMLRRTKDTLVNGKPILTLPERVVEIVDCEFDADERAFYNTVQDRVQSSLEALEKQGGAARNYTSVLVLLLRLRQACNHPSLVSADYVRDKEAVEPKQAKSQDDEEEDADELAERLALMGIATTKRCQLCQTLLNTANTAKSDTCTSCAAVVAKARTKSRRDSDLPPDSTKIRKILEILQEIDELSEGTEKTIIFSQFTSMLDLIEPFLRAEKIKFVRYDGTMNKAEREYALDRIKESRSIRVILISFKAGSTGLNLTCCNHVILVDPWWNPALEDQAFDRTHRFGQTRDVHIRKLCVPDTTEQRILELQDKKRALAKAALSGDRMKNMRLGADELIALFKPGGRDDDED</sequence>
<dbReference type="Gene3D" id="3.40.50.10810">
    <property type="entry name" value="Tandem AAA-ATPase domain"/>
    <property type="match status" value="1"/>
</dbReference>
<evidence type="ECO:0000313" key="8">
    <source>
        <dbReference type="Proteomes" id="UP000076871"/>
    </source>
</evidence>
<evidence type="ECO:0000256" key="3">
    <source>
        <dbReference type="ARBA" id="ARBA00022840"/>
    </source>
</evidence>
<dbReference type="InParanoid" id="A0A165BN45"/>
<dbReference type="GO" id="GO:0005634">
    <property type="term" value="C:nucleus"/>
    <property type="evidence" value="ECO:0007669"/>
    <property type="project" value="TreeGrafter"/>
</dbReference>
<dbReference type="InterPro" id="IPR027417">
    <property type="entry name" value="P-loop_NTPase"/>
</dbReference>
<dbReference type="CDD" id="cd18793">
    <property type="entry name" value="SF2_C_SNF"/>
    <property type="match status" value="1"/>
</dbReference>
<dbReference type="PROSITE" id="PS51194">
    <property type="entry name" value="HELICASE_CTER"/>
    <property type="match status" value="1"/>
</dbReference>
<feature type="domain" description="Helicase C-terminal" evidence="6">
    <location>
        <begin position="474"/>
        <end position="634"/>
    </location>
</feature>
<dbReference type="GeneID" id="63828012"/>
<evidence type="ECO:0000256" key="1">
    <source>
        <dbReference type="ARBA" id="ARBA00022741"/>
    </source>
</evidence>
<dbReference type="AlphaFoldDB" id="A0A165BN45"/>
<feature type="domain" description="Helicase ATP-binding" evidence="5">
    <location>
        <begin position="54"/>
        <end position="263"/>
    </location>
</feature>
<dbReference type="PANTHER" id="PTHR45626:SF14">
    <property type="entry name" value="ATP-DEPENDENT DNA HELICASE (EUROFUNG)"/>
    <property type="match status" value="1"/>
</dbReference>
<dbReference type="GO" id="GO:0016787">
    <property type="term" value="F:hydrolase activity"/>
    <property type="evidence" value="ECO:0007669"/>
    <property type="project" value="UniProtKB-KW"/>
</dbReference>
<dbReference type="SUPFAM" id="SSF52540">
    <property type="entry name" value="P-loop containing nucleoside triphosphate hydrolases"/>
    <property type="match status" value="2"/>
</dbReference>
<evidence type="ECO:0000256" key="2">
    <source>
        <dbReference type="ARBA" id="ARBA00022801"/>
    </source>
</evidence>
<name>A0A165BN45_9APHY</name>
<organism evidence="7 8">
    <name type="scientific">Laetiporus sulphureus 93-53</name>
    <dbReference type="NCBI Taxonomy" id="1314785"/>
    <lineage>
        <taxon>Eukaryota</taxon>
        <taxon>Fungi</taxon>
        <taxon>Dikarya</taxon>
        <taxon>Basidiomycota</taxon>
        <taxon>Agaricomycotina</taxon>
        <taxon>Agaricomycetes</taxon>
        <taxon>Polyporales</taxon>
        <taxon>Laetiporus</taxon>
    </lineage>
</organism>
<dbReference type="PROSITE" id="PS51192">
    <property type="entry name" value="HELICASE_ATP_BIND_1"/>
    <property type="match status" value="1"/>
</dbReference>
<dbReference type="InterPro" id="IPR000330">
    <property type="entry name" value="SNF2_N"/>
</dbReference>
<gene>
    <name evidence="7" type="ORF">LAESUDRAFT_739218</name>
</gene>
<evidence type="ECO:0000313" key="7">
    <source>
        <dbReference type="EMBL" id="KZT01342.1"/>
    </source>
</evidence>
<dbReference type="GO" id="GO:0005524">
    <property type="term" value="F:ATP binding"/>
    <property type="evidence" value="ECO:0007669"/>
    <property type="project" value="UniProtKB-KW"/>
</dbReference>
<keyword evidence="8" id="KW-1185">Reference proteome</keyword>
<proteinExistence type="predicted"/>
<dbReference type="InterPro" id="IPR014001">
    <property type="entry name" value="Helicase_ATP-bd"/>
</dbReference>